<feature type="transmembrane region" description="Helical" evidence="1">
    <location>
        <begin position="204"/>
        <end position="225"/>
    </location>
</feature>
<name>A0AAU9TTU5_EUPED</name>
<gene>
    <name evidence="2" type="ORF">EEDITHA_LOCUS6540</name>
</gene>
<accession>A0AAU9TTU5</accession>
<dbReference type="Proteomes" id="UP001153954">
    <property type="component" value="Unassembled WGS sequence"/>
</dbReference>
<evidence type="ECO:0000256" key="1">
    <source>
        <dbReference type="SAM" id="Phobius"/>
    </source>
</evidence>
<keyword evidence="1" id="KW-1133">Transmembrane helix</keyword>
<evidence type="ECO:0000313" key="2">
    <source>
        <dbReference type="EMBL" id="CAH2090601.1"/>
    </source>
</evidence>
<evidence type="ECO:0000313" key="3">
    <source>
        <dbReference type="Proteomes" id="UP001153954"/>
    </source>
</evidence>
<organism evidence="2 3">
    <name type="scientific">Euphydryas editha</name>
    <name type="common">Edith's checkerspot</name>
    <dbReference type="NCBI Taxonomy" id="104508"/>
    <lineage>
        <taxon>Eukaryota</taxon>
        <taxon>Metazoa</taxon>
        <taxon>Ecdysozoa</taxon>
        <taxon>Arthropoda</taxon>
        <taxon>Hexapoda</taxon>
        <taxon>Insecta</taxon>
        <taxon>Pterygota</taxon>
        <taxon>Neoptera</taxon>
        <taxon>Endopterygota</taxon>
        <taxon>Lepidoptera</taxon>
        <taxon>Glossata</taxon>
        <taxon>Ditrysia</taxon>
        <taxon>Papilionoidea</taxon>
        <taxon>Nymphalidae</taxon>
        <taxon>Nymphalinae</taxon>
        <taxon>Euphydryas</taxon>
    </lineage>
</organism>
<keyword evidence="1" id="KW-0812">Transmembrane</keyword>
<reference evidence="2" key="1">
    <citation type="submission" date="2022-03" db="EMBL/GenBank/DDBJ databases">
        <authorList>
            <person name="Tunstrom K."/>
        </authorList>
    </citation>
    <scope>NUCLEOTIDE SEQUENCE</scope>
</reference>
<dbReference type="AlphaFoldDB" id="A0AAU9TTU5"/>
<protein>
    <submittedName>
        <fullName evidence="2">Uncharacterized protein</fullName>
    </submittedName>
</protein>
<keyword evidence="1" id="KW-0472">Membrane</keyword>
<proteinExistence type="predicted"/>
<dbReference type="EMBL" id="CAKOGL010000009">
    <property type="protein sequence ID" value="CAH2090601.1"/>
    <property type="molecule type" value="Genomic_DNA"/>
</dbReference>
<sequence>MARTVRKVKRRGKEITVKQLPAIIITPPELDMKLKVTNNKDNNTQTIDAVNEASTSTMDFNVNDLIAQLSENSKASKGEIENIQRKLLQQANEILKVNAFVNQPPEPRVVSATQKYVPIYGRPISVGNGPTQTVQVNQDAQLVPEKLEENVSEVNKEKRRVNTYGAGRGGFFYETSSARSAGCGSAHAASNKGECLRRYCFKNFLFFVFRFYFFVTVFLCSVLLIQV</sequence>
<comment type="caution">
    <text evidence="2">The sequence shown here is derived from an EMBL/GenBank/DDBJ whole genome shotgun (WGS) entry which is preliminary data.</text>
</comment>
<keyword evidence="3" id="KW-1185">Reference proteome</keyword>